<reference evidence="3" key="1">
    <citation type="submission" date="2013-06" db="EMBL/GenBank/DDBJ databases">
        <title>Functional metagenomics reveals novel beta-galactosidases not predictable from gene sequences.</title>
        <authorList>
            <person name="Cheng J."/>
            <person name="Engel K."/>
            <person name="Romantsov T."/>
            <person name="Neufeld J.D."/>
            <person name="Rose D.R."/>
            <person name="Charles T.C."/>
        </authorList>
    </citation>
    <scope>NUCLEOTIDE SEQUENCE</scope>
</reference>
<dbReference type="EMBL" id="KF255992">
    <property type="protein sequence ID" value="AGW45491.1"/>
    <property type="molecule type" value="Genomic_DNA"/>
</dbReference>
<dbReference type="PROSITE" id="PS50983">
    <property type="entry name" value="FE_B12_PBP"/>
    <property type="match status" value="1"/>
</dbReference>
<feature type="domain" description="Fe/B12 periplasmic-binding" evidence="2">
    <location>
        <begin position="49"/>
        <end position="328"/>
    </location>
</feature>
<evidence type="ECO:0000313" key="3">
    <source>
        <dbReference type="EMBL" id="AGW45491.1"/>
    </source>
</evidence>
<dbReference type="Gene3D" id="1.20.58.2180">
    <property type="match status" value="1"/>
</dbReference>
<feature type="signal peptide" evidence="1">
    <location>
        <begin position="1"/>
        <end position="26"/>
    </location>
</feature>
<name>A0A059Q9Q3_9BACT</name>
<protein>
    <submittedName>
        <fullName evidence="3">Periplasmic binding protein</fullName>
    </submittedName>
</protein>
<accession>A0A059Q9Q3</accession>
<dbReference type="PANTHER" id="PTHR30535">
    <property type="entry name" value="VITAMIN B12-BINDING PROTEIN"/>
    <property type="match status" value="1"/>
</dbReference>
<keyword evidence="1" id="KW-0732">Signal</keyword>
<dbReference type="Pfam" id="PF01497">
    <property type="entry name" value="Peripla_BP_2"/>
    <property type="match status" value="1"/>
</dbReference>
<organism evidence="3">
    <name type="scientific">uncultured bacterium Lac35B</name>
    <dbReference type="NCBI Taxonomy" id="1403000"/>
    <lineage>
        <taxon>Bacteria</taxon>
        <taxon>environmental samples</taxon>
    </lineage>
</organism>
<dbReference type="Gene3D" id="3.40.50.1980">
    <property type="entry name" value="Nitrogenase molybdenum iron protein domain"/>
    <property type="match status" value="2"/>
</dbReference>
<evidence type="ECO:0000259" key="2">
    <source>
        <dbReference type="PROSITE" id="PS50983"/>
    </source>
</evidence>
<dbReference type="SUPFAM" id="SSF53807">
    <property type="entry name" value="Helical backbone' metal receptor"/>
    <property type="match status" value="1"/>
</dbReference>
<feature type="chain" id="PRO_5001581730" evidence="1">
    <location>
        <begin position="27"/>
        <end position="358"/>
    </location>
</feature>
<dbReference type="InterPro" id="IPR002491">
    <property type="entry name" value="ABC_transptr_periplasmic_BD"/>
</dbReference>
<sequence>MAVKLTFIATALLAIAALPMLPCAGASQPEAAALPQSAAAQTLPGSYPRIVITGNCPFGVILANEAAYRHVVGVGPWAFMHADMHVLKDMKPDIGRITSDFINKDYRVNMESLMNLRPDIIYYYGKSQDDRLERAGVMTVDLDAGGKTKYQPMVTQVYWENTFADTLGLPRTHKFKDAWERTLKQIRPYAAAIRAQHVRALYLEESDGRQLKVSGPHTYGDTYLKMAGMDNVAGDLPVKGDAGRYINVSMEQIMAWDPDVIFVVFGSATALLHGGIPGQAWETLRAVKNGKVFSTPVGIHNWGGLSAETSLLPLFMINRYAPEDISDKTLRQETRRYYQTMFSYAIPDRLLDEVLAQR</sequence>
<proteinExistence type="predicted"/>
<evidence type="ECO:0000256" key="1">
    <source>
        <dbReference type="SAM" id="SignalP"/>
    </source>
</evidence>
<dbReference type="InterPro" id="IPR050902">
    <property type="entry name" value="ABC_Transporter_SBP"/>
</dbReference>
<dbReference type="AlphaFoldDB" id="A0A059Q9Q3"/>
<dbReference type="PANTHER" id="PTHR30535:SF33">
    <property type="entry name" value="PERIPLASMIC BINDING PROTEIN"/>
    <property type="match status" value="1"/>
</dbReference>